<evidence type="ECO:0000313" key="3">
    <source>
        <dbReference type="EMBL" id="KAI7790995.1"/>
    </source>
</evidence>
<dbReference type="AlphaFoldDB" id="A0A9W7W9E0"/>
<reference evidence="3" key="1">
    <citation type="submission" date="2021-02" db="EMBL/GenBank/DDBJ databases">
        <title>Comparative genomics reveals that relaxation of natural selection precedes convergent phenotypic evolution of cavefish.</title>
        <authorList>
            <person name="Peng Z."/>
        </authorList>
    </citation>
    <scope>NUCLEOTIDE SEQUENCE</scope>
    <source>
        <tissue evidence="3">Muscle</tissue>
    </source>
</reference>
<accession>A0A9W7W9E0</accession>
<keyword evidence="1" id="KW-1133">Transmembrane helix</keyword>
<keyword evidence="4" id="KW-1185">Reference proteome</keyword>
<proteinExistence type="predicted"/>
<dbReference type="PANTHER" id="PTHR21063:SF4">
    <property type="entry name" value="CD48 ANTIGEN-RELATED"/>
    <property type="match status" value="1"/>
</dbReference>
<dbReference type="Proteomes" id="UP001059041">
    <property type="component" value="Linkage Group LG25"/>
</dbReference>
<dbReference type="FunFam" id="2.60.40.10:FF:002431">
    <property type="entry name" value="Si:ch211-222k6.3"/>
    <property type="match status" value="1"/>
</dbReference>
<dbReference type="PANTHER" id="PTHR21063">
    <property type="entry name" value="LFA-3"/>
    <property type="match status" value="1"/>
</dbReference>
<dbReference type="InterPro" id="IPR013783">
    <property type="entry name" value="Ig-like_fold"/>
</dbReference>
<gene>
    <name evidence="3" type="ORF">IRJ41_006684</name>
</gene>
<keyword evidence="1" id="KW-0472">Membrane</keyword>
<dbReference type="EMBL" id="JAFHDT010000025">
    <property type="protein sequence ID" value="KAI7790995.1"/>
    <property type="molecule type" value="Genomic_DNA"/>
</dbReference>
<dbReference type="InterPro" id="IPR013106">
    <property type="entry name" value="Ig_V-set"/>
</dbReference>
<dbReference type="Gene3D" id="2.60.40.10">
    <property type="entry name" value="Immunoglobulins"/>
    <property type="match status" value="1"/>
</dbReference>
<name>A0A9W7W9E0_TRIRA</name>
<evidence type="ECO:0000259" key="2">
    <source>
        <dbReference type="PROSITE" id="PS50835"/>
    </source>
</evidence>
<comment type="caution">
    <text evidence="3">The sequence shown here is derived from an EMBL/GenBank/DDBJ whole genome shotgun (WGS) entry which is preliminary data.</text>
</comment>
<feature type="domain" description="Ig-like" evidence="2">
    <location>
        <begin position="1"/>
        <end position="91"/>
    </location>
</feature>
<dbReference type="InterPro" id="IPR007110">
    <property type="entry name" value="Ig-like_dom"/>
</dbReference>
<dbReference type="Pfam" id="PF07686">
    <property type="entry name" value="V-set"/>
    <property type="match status" value="1"/>
</dbReference>
<protein>
    <recommendedName>
        <fullName evidence="2">Ig-like domain-containing protein</fullName>
    </recommendedName>
</protein>
<sequence length="175" mass="19562">MEGDSVTLHTNLTHIQRDDQILWLFGPQESRIAEIYKQKPKTETGRHGDRLKLNNETGSLTITNIRTEHSGLYQLQIINSSGTLYKTFNVTVYDASAGNRSHVCAITVAAVVVLGVFIGIVVAVKHCWTTRQFEQGFHDEEGIPMNHLKKDMRADSDEVYVPQAASNGVLHKHPP</sequence>
<evidence type="ECO:0000256" key="1">
    <source>
        <dbReference type="SAM" id="Phobius"/>
    </source>
</evidence>
<keyword evidence="1" id="KW-0812">Transmembrane</keyword>
<organism evidence="3 4">
    <name type="scientific">Triplophysa rosa</name>
    <name type="common">Cave loach</name>
    <dbReference type="NCBI Taxonomy" id="992332"/>
    <lineage>
        <taxon>Eukaryota</taxon>
        <taxon>Metazoa</taxon>
        <taxon>Chordata</taxon>
        <taxon>Craniata</taxon>
        <taxon>Vertebrata</taxon>
        <taxon>Euteleostomi</taxon>
        <taxon>Actinopterygii</taxon>
        <taxon>Neopterygii</taxon>
        <taxon>Teleostei</taxon>
        <taxon>Ostariophysi</taxon>
        <taxon>Cypriniformes</taxon>
        <taxon>Nemacheilidae</taxon>
        <taxon>Triplophysa</taxon>
    </lineage>
</organism>
<evidence type="ECO:0000313" key="4">
    <source>
        <dbReference type="Proteomes" id="UP001059041"/>
    </source>
</evidence>
<dbReference type="PROSITE" id="PS50835">
    <property type="entry name" value="IG_LIKE"/>
    <property type="match status" value="1"/>
</dbReference>
<dbReference type="InterPro" id="IPR036179">
    <property type="entry name" value="Ig-like_dom_sf"/>
</dbReference>
<dbReference type="SUPFAM" id="SSF48726">
    <property type="entry name" value="Immunoglobulin"/>
    <property type="match status" value="1"/>
</dbReference>
<feature type="transmembrane region" description="Helical" evidence="1">
    <location>
        <begin position="103"/>
        <end position="124"/>
    </location>
</feature>